<name>A0A512P9A9_9CELL</name>
<dbReference type="PANTHER" id="PTHR30349">
    <property type="entry name" value="PHAGE INTEGRASE-RELATED"/>
    <property type="match status" value="1"/>
</dbReference>
<dbReference type="GO" id="GO:0015074">
    <property type="term" value="P:DNA integration"/>
    <property type="evidence" value="ECO:0007669"/>
    <property type="project" value="UniProtKB-KW"/>
</dbReference>
<dbReference type="Gene3D" id="1.10.443.10">
    <property type="entry name" value="Intergrase catalytic core"/>
    <property type="match status" value="1"/>
</dbReference>
<dbReference type="AlphaFoldDB" id="A0A512P9A9"/>
<dbReference type="PANTHER" id="PTHR30349:SF64">
    <property type="entry name" value="PROPHAGE INTEGRASE INTD-RELATED"/>
    <property type="match status" value="1"/>
</dbReference>
<dbReference type="PROSITE" id="PS51900">
    <property type="entry name" value="CB"/>
    <property type="match status" value="1"/>
</dbReference>
<dbReference type="InterPro" id="IPR011010">
    <property type="entry name" value="DNA_brk_join_enz"/>
</dbReference>
<dbReference type="SUPFAM" id="SSF56349">
    <property type="entry name" value="DNA breaking-rejoining enzymes"/>
    <property type="match status" value="1"/>
</dbReference>
<keyword evidence="3 5" id="KW-0238">DNA-binding</keyword>
<evidence type="ECO:0000259" key="6">
    <source>
        <dbReference type="PROSITE" id="PS51898"/>
    </source>
</evidence>
<comment type="caution">
    <text evidence="8">The sequence shown here is derived from an EMBL/GenBank/DDBJ whole genome shotgun (WGS) entry which is preliminary data.</text>
</comment>
<comment type="similarity">
    <text evidence="1">Belongs to the 'phage' integrase family.</text>
</comment>
<dbReference type="EMBL" id="BKAL01000002">
    <property type="protein sequence ID" value="GEP67785.1"/>
    <property type="molecule type" value="Genomic_DNA"/>
</dbReference>
<dbReference type="InterPro" id="IPR050090">
    <property type="entry name" value="Tyrosine_recombinase_XerCD"/>
</dbReference>
<dbReference type="GO" id="GO:0003677">
    <property type="term" value="F:DNA binding"/>
    <property type="evidence" value="ECO:0007669"/>
    <property type="project" value="UniProtKB-UniRule"/>
</dbReference>
<dbReference type="InterPro" id="IPR044068">
    <property type="entry name" value="CB"/>
</dbReference>
<evidence type="ECO:0000256" key="5">
    <source>
        <dbReference type="PROSITE-ProRule" id="PRU01248"/>
    </source>
</evidence>
<dbReference type="Pfam" id="PF00589">
    <property type="entry name" value="Phage_integrase"/>
    <property type="match status" value="1"/>
</dbReference>
<dbReference type="Gene3D" id="1.10.150.130">
    <property type="match status" value="1"/>
</dbReference>
<evidence type="ECO:0000313" key="9">
    <source>
        <dbReference type="Proteomes" id="UP000321798"/>
    </source>
</evidence>
<evidence type="ECO:0000256" key="2">
    <source>
        <dbReference type="ARBA" id="ARBA00022908"/>
    </source>
</evidence>
<evidence type="ECO:0000259" key="7">
    <source>
        <dbReference type="PROSITE" id="PS51900"/>
    </source>
</evidence>
<dbReference type="InterPro" id="IPR013762">
    <property type="entry name" value="Integrase-like_cat_sf"/>
</dbReference>
<dbReference type="Pfam" id="PF26003">
    <property type="entry name" value="Integrase_N_phage"/>
    <property type="match status" value="1"/>
</dbReference>
<protein>
    <submittedName>
        <fullName evidence="8">Putative prophage phiRv2 integrase</fullName>
    </submittedName>
</protein>
<evidence type="ECO:0000256" key="4">
    <source>
        <dbReference type="ARBA" id="ARBA00023172"/>
    </source>
</evidence>
<proteinExistence type="inferred from homology"/>
<dbReference type="InterPro" id="IPR058717">
    <property type="entry name" value="Phage_L5_Integrase_N"/>
</dbReference>
<evidence type="ECO:0000256" key="3">
    <source>
        <dbReference type="ARBA" id="ARBA00023125"/>
    </source>
</evidence>
<feature type="domain" description="Core-binding (CB)" evidence="7">
    <location>
        <begin position="75"/>
        <end position="153"/>
    </location>
</feature>
<gene>
    <name evidence="8" type="ORF">CSO01_05000</name>
</gene>
<dbReference type="Pfam" id="PF14659">
    <property type="entry name" value="Phage_int_SAM_3"/>
    <property type="match status" value="1"/>
</dbReference>
<dbReference type="InterPro" id="IPR002104">
    <property type="entry name" value="Integrase_catalytic"/>
</dbReference>
<feature type="domain" description="Tyr recombinase" evidence="6">
    <location>
        <begin position="175"/>
        <end position="362"/>
    </location>
</feature>
<dbReference type="PROSITE" id="PS51898">
    <property type="entry name" value="TYR_RECOMBINASE"/>
    <property type="match status" value="1"/>
</dbReference>
<evidence type="ECO:0000256" key="1">
    <source>
        <dbReference type="ARBA" id="ARBA00008857"/>
    </source>
</evidence>
<dbReference type="OrthoDB" id="1822491at2"/>
<keyword evidence="4" id="KW-0233">DNA recombination</keyword>
<keyword evidence="2" id="KW-0229">DNA integration</keyword>
<evidence type="ECO:0000313" key="8">
    <source>
        <dbReference type="EMBL" id="GEP67785.1"/>
    </source>
</evidence>
<dbReference type="InterPro" id="IPR004107">
    <property type="entry name" value="Integrase_SAM-like_N"/>
</dbReference>
<sequence>MTRARRSWGSIRKLPSKRYQATYTGPDLARYVGPDTFATRVAAETWLLRVRQTIDDGSWASLLAHADDPEPTPPPTLRAYAEEWLDGRDLKPRTRQHYRQILDSRILPEFGGRVLTEVTPAEVRAWHAALDPTKPTIRAHSYALLRTIYSTAVADELVEANPCRVKAAGSVTRAKTIRPATLAELEVIVREMPERLRPMVLLAAWCALRFGELAELRRADVDLRHGVLHVRRGVVRLGAEVVVGTPKSAAGVRNVAVPPHLLPVLKEHLGARVERGADALLFPATDGRQLSPNSLYWWFFRARHAAGRDDLRFHDLRHTGAVLAASTGATLAELMARLGHSTPAAAMRYQHAAQDRDRVIAEALSALVRADSASSG</sequence>
<reference evidence="8 9" key="1">
    <citation type="submission" date="2019-07" db="EMBL/GenBank/DDBJ databases">
        <title>Whole genome shotgun sequence of Cellulomonas soli NBRC 109434.</title>
        <authorList>
            <person name="Hosoyama A."/>
            <person name="Uohara A."/>
            <person name="Ohji S."/>
            <person name="Ichikawa N."/>
        </authorList>
    </citation>
    <scope>NUCLEOTIDE SEQUENCE [LARGE SCALE GENOMIC DNA]</scope>
    <source>
        <strain evidence="8 9">NBRC 109434</strain>
    </source>
</reference>
<dbReference type="CDD" id="cd01189">
    <property type="entry name" value="INT_ICEBs1_C_like"/>
    <property type="match status" value="1"/>
</dbReference>
<accession>A0A512P9A9</accession>
<dbReference type="InterPro" id="IPR010998">
    <property type="entry name" value="Integrase_recombinase_N"/>
</dbReference>
<dbReference type="Proteomes" id="UP000321798">
    <property type="component" value="Unassembled WGS sequence"/>
</dbReference>
<dbReference type="GO" id="GO:0006310">
    <property type="term" value="P:DNA recombination"/>
    <property type="evidence" value="ECO:0007669"/>
    <property type="project" value="UniProtKB-KW"/>
</dbReference>
<keyword evidence="9" id="KW-1185">Reference proteome</keyword>
<organism evidence="8 9">
    <name type="scientific">Cellulomonas soli</name>
    <dbReference type="NCBI Taxonomy" id="931535"/>
    <lineage>
        <taxon>Bacteria</taxon>
        <taxon>Bacillati</taxon>
        <taxon>Actinomycetota</taxon>
        <taxon>Actinomycetes</taxon>
        <taxon>Micrococcales</taxon>
        <taxon>Cellulomonadaceae</taxon>
        <taxon>Cellulomonas</taxon>
    </lineage>
</organism>